<sequence length="300" mass="33930">MAHATELGEFLRSRRDRLSPEQPQDDRSAGRRRVPGLRREELARMAGVSVDYYTRLEQGRSRNASREVLAAIARALRLDETERTHLLDLAEAGPARGHPPRRPQRVARETYQLLESLEQGGIPAFVIGRCCDVLAANRLLRALCCDFYAMPAAERNMARYIFCDPRARRLHDDWEGVAANVAAILKFEFGRRPDDPRLAEVIHGLTKDSADFRRLWARYDVHERVRGIKRYDNPIVGDIVMTYHTLSLPGDPDQTLFVYTVEPGTPSAEAMRLLVKYVEEGNIPAGSETRKDRRSPGGAA</sequence>
<dbReference type="Gene3D" id="3.30.450.180">
    <property type="match status" value="1"/>
</dbReference>
<evidence type="ECO:0000256" key="1">
    <source>
        <dbReference type="SAM" id="MobiDB-lite"/>
    </source>
</evidence>
<dbReference type="InterPro" id="IPR041413">
    <property type="entry name" value="MLTR_LBD"/>
</dbReference>
<dbReference type="InterPro" id="IPR001387">
    <property type="entry name" value="Cro/C1-type_HTH"/>
</dbReference>
<feature type="domain" description="HTH cro/C1-type" evidence="2">
    <location>
        <begin position="36"/>
        <end position="83"/>
    </location>
</feature>
<feature type="compositionally biased region" description="Basic and acidic residues" evidence="1">
    <location>
        <begin position="9"/>
        <end position="29"/>
    </location>
</feature>
<dbReference type="EMBL" id="JBHTCG010000012">
    <property type="protein sequence ID" value="MFC7384355.1"/>
    <property type="molecule type" value="Genomic_DNA"/>
</dbReference>
<dbReference type="RefSeq" id="WP_380828109.1">
    <property type="nucleotide sequence ID" value="NZ_JBHTCG010000012.1"/>
</dbReference>
<dbReference type="SUPFAM" id="SSF47413">
    <property type="entry name" value="lambda repressor-like DNA-binding domains"/>
    <property type="match status" value="1"/>
</dbReference>
<feature type="region of interest" description="Disordered" evidence="1">
    <location>
        <begin position="1"/>
        <end position="38"/>
    </location>
</feature>
<dbReference type="Pfam" id="PF13560">
    <property type="entry name" value="HTH_31"/>
    <property type="match status" value="1"/>
</dbReference>
<dbReference type="PROSITE" id="PS50943">
    <property type="entry name" value="HTH_CROC1"/>
    <property type="match status" value="1"/>
</dbReference>
<dbReference type="CDD" id="cd00093">
    <property type="entry name" value="HTH_XRE"/>
    <property type="match status" value="1"/>
</dbReference>
<proteinExistence type="predicted"/>
<accession>A0ABW2P809</accession>
<evidence type="ECO:0000313" key="3">
    <source>
        <dbReference type="EMBL" id="MFC7384355.1"/>
    </source>
</evidence>
<dbReference type="SMART" id="SM00530">
    <property type="entry name" value="HTH_XRE"/>
    <property type="match status" value="1"/>
</dbReference>
<protein>
    <submittedName>
        <fullName evidence="3">Helix-turn-helix transcriptional regulator</fullName>
    </submittedName>
</protein>
<dbReference type="Proteomes" id="UP001596496">
    <property type="component" value="Unassembled WGS sequence"/>
</dbReference>
<dbReference type="Pfam" id="PF17765">
    <property type="entry name" value="MLTR_LBD"/>
    <property type="match status" value="1"/>
</dbReference>
<evidence type="ECO:0000313" key="4">
    <source>
        <dbReference type="Proteomes" id="UP001596496"/>
    </source>
</evidence>
<dbReference type="Gene3D" id="1.10.260.40">
    <property type="entry name" value="lambda repressor-like DNA-binding domains"/>
    <property type="match status" value="1"/>
</dbReference>
<keyword evidence="4" id="KW-1185">Reference proteome</keyword>
<evidence type="ECO:0000259" key="2">
    <source>
        <dbReference type="PROSITE" id="PS50943"/>
    </source>
</evidence>
<name>A0ABW2P809_9ACTN</name>
<comment type="caution">
    <text evidence="3">The sequence shown here is derived from an EMBL/GenBank/DDBJ whole genome shotgun (WGS) entry which is preliminary data.</text>
</comment>
<gene>
    <name evidence="3" type="ORF">ACFQSB_19245</name>
</gene>
<reference evidence="4" key="1">
    <citation type="journal article" date="2019" name="Int. J. Syst. Evol. Microbiol.">
        <title>The Global Catalogue of Microorganisms (GCM) 10K type strain sequencing project: providing services to taxonomists for standard genome sequencing and annotation.</title>
        <authorList>
            <consortium name="The Broad Institute Genomics Platform"/>
            <consortium name="The Broad Institute Genome Sequencing Center for Infectious Disease"/>
            <person name="Wu L."/>
            <person name="Ma J."/>
        </authorList>
    </citation>
    <scope>NUCLEOTIDE SEQUENCE [LARGE SCALE GENOMIC DNA]</scope>
    <source>
        <strain evidence="4">CECT 7649</strain>
    </source>
</reference>
<organism evidence="3 4">
    <name type="scientific">Sphaerisporangium rhizosphaerae</name>
    <dbReference type="NCBI Taxonomy" id="2269375"/>
    <lineage>
        <taxon>Bacteria</taxon>
        <taxon>Bacillati</taxon>
        <taxon>Actinomycetota</taxon>
        <taxon>Actinomycetes</taxon>
        <taxon>Streptosporangiales</taxon>
        <taxon>Streptosporangiaceae</taxon>
        <taxon>Sphaerisporangium</taxon>
    </lineage>
</organism>
<dbReference type="PANTHER" id="PTHR35010:SF2">
    <property type="entry name" value="BLL4672 PROTEIN"/>
    <property type="match status" value="1"/>
</dbReference>
<dbReference type="PANTHER" id="PTHR35010">
    <property type="entry name" value="BLL4672 PROTEIN-RELATED"/>
    <property type="match status" value="1"/>
</dbReference>
<dbReference type="InterPro" id="IPR010982">
    <property type="entry name" value="Lambda_DNA-bd_dom_sf"/>
</dbReference>